<dbReference type="PANTHER" id="PTHR33507:SF3">
    <property type="entry name" value="INNER MEMBRANE PROTEIN YBBJ"/>
    <property type="match status" value="1"/>
</dbReference>
<dbReference type="InterPro" id="IPR056739">
    <property type="entry name" value="NfeD_membrane"/>
</dbReference>
<feature type="transmembrane region" description="Helical" evidence="2">
    <location>
        <begin position="352"/>
        <end position="370"/>
    </location>
</feature>
<dbReference type="Pfam" id="PF25145">
    <property type="entry name" value="NfeD1b_N"/>
    <property type="match status" value="1"/>
</dbReference>
<dbReference type="Pfam" id="PF24961">
    <property type="entry name" value="NfeD_membrane"/>
    <property type="match status" value="1"/>
</dbReference>
<name>A0ABU1AI00_9BACT</name>
<feature type="region of interest" description="Disordered" evidence="1">
    <location>
        <begin position="498"/>
        <end position="530"/>
    </location>
</feature>
<keyword evidence="2" id="KW-0812">Transmembrane</keyword>
<dbReference type="Gene3D" id="3.90.226.10">
    <property type="entry name" value="2-enoyl-CoA Hydratase, Chain A, domain 1"/>
    <property type="match status" value="1"/>
</dbReference>
<feature type="compositionally biased region" description="Polar residues" evidence="1">
    <location>
        <begin position="513"/>
        <end position="530"/>
    </location>
</feature>
<keyword evidence="3" id="KW-0732">Signal</keyword>
<evidence type="ECO:0000313" key="6">
    <source>
        <dbReference type="EMBL" id="MDQ8194439.1"/>
    </source>
</evidence>
<evidence type="ECO:0008006" key="8">
    <source>
        <dbReference type="Google" id="ProtNLM"/>
    </source>
</evidence>
<dbReference type="PANTHER" id="PTHR33507">
    <property type="entry name" value="INNER MEMBRANE PROTEIN YBBJ"/>
    <property type="match status" value="1"/>
</dbReference>
<evidence type="ECO:0000259" key="5">
    <source>
        <dbReference type="Pfam" id="PF25145"/>
    </source>
</evidence>
<keyword evidence="2" id="KW-1133">Transmembrane helix</keyword>
<accession>A0ABU1AI00</accession>
<dbReference type="InterPro" id="IPR029045">
    <property type="entry name" value="ClpP/crotonase-like_dom_sf"/>
</dbReference>
<feature type="transmembrane region" description="Helical" evidence="2">
    <location>
        <begin position="302"/>
        <end position="324"/>
    </location>
</feature>
<dbReference type="InterPro" id="IPR012340">
    <property type="entry name" value="NA-bd_OB-fold"/>
</dbReference>
<feature type="domain" description="NfeD integral membrane" evidence="4">
    <location>
        <begin position="281"/>
        <end position="408"/>
    </location>
</feature>
<dbReference type="EMBL" id="JARXIC010000011">
    <property type="protein sequence ID" value="MDQ8194439.1"/>
    <property type="molecule type" value="Genomic_DNA"/>
</dbReference>
<evidence type="ECO:0000313" key="7">
    <source>
        <dbReference type="Proteomes" id="UP001243717"/>
    </source>
</evidence>
<feature type="region of interest" description="Disordered" evidence="1">
    <location>
        <begin position="24"/>
        <end position="54"/>
    </location>
</feature>
<keyword evidence="2" id="KW-0472">Membrane</keyword>
<evidence type="ECO:0000256" key="2">
    <source>
        <dbReference type="SAM" id="Phobius"/>
    </source>
</evidence>
<evidence type="ECO:0000256" key="3">
    <source>
        <dbReference type="SAM" id="SignalP"/>
    </source>
</evidence>
<comment type="caution">
    <text evidence="6">The sequence shown here is derived from an EMBL/GenBank/DDBJ whole genome shotgun (WGS) entry which is preliminary data.</text>
</comment>
<dbReference type="InterPro" id="IPR052165">
    <property type="entry name" value="Membrane_assoc_protease"/>
</dbReference>
<gene>
    <name evidence="6" type="ORF">QEH59_08375</name>
</gene>
<dbReference type="InterPro" id="IPR056738">
    <property type="entry name" value="NfeD1b_N"/>
</dbReference>
<feature type="chain" id="PRO_5045999464" description="NfeD-like C-terminal domain-containing protein" evidence="3">
    <location>
        <begin position="22"/>
        <end position="530"/>
    </location>
</feature>
<dbReference type="CDD" id="cd07021">
    <property type="entry name" value="Clp_protease_NfeD_like"/>
    <property type="match status" value="1"/>
</dbReference>
<evidence type="ECO:0000256" key="1">
    <source>
        <dbReference type="SAM" id="MobiDB-lite"/>
    </source>
</evidence>
<feature type="compositionally biased region" description="Low complexity" evidence="1">
    <location>
        <begin position="37"/>
        <end position="50"/>
    </location>
</feature>
<feature type="transmembrane region" description="Helical" evidence="2">
    <location>
        <begin position="277"/>
        <end position="295"/>
    </location>
</feature>
<dbReference type="Proteomes" id="UP001243717">
    <property type="component" value="Unassembled WGS sequence"/>
</dbReference>
<dbReference type="Gene3D" id="2.40.50.140">
    <property type="entry name" value="Nucleic acid-binding proteins"/>
    <property type="match status" value="1"/>
</dbReference>
<reference evidence="6 7" key="1">
    <citation type="submission" date="2023-04" db="EMBL/GenBank/DDBJ databases">
        <title>A novel bacteria isolated from coastal sediment.</title>
        <authorList>
            <person name="Liu X.-J."/>
            <person name="Du Z.-J."/>
        </authorList>
    </citation>
    <scope>NUCLEOTIDE SEQUENCE [LARGE SCALE GENOMIC DNA]</scope>
    <source>
        <strain evidence="6 7">SDUM461004</strain>
    </source>
</reference>
<organism evidence="6 7">
    <name type="scientific">Thalassobacterium sedimentorum</name>
    <dbReference type="NCBI Taxonomy" id="3041258"/>
    <lineage>
        <taxon>Bacteria</taxon>
        <taxon>Pseudomonadati</taxon>
        <taxon>Verrucomicrobiota</taxon>
        <taxon>Opitutia</taxon>
        <taxon>Puniceicoccales</taxon>
        <taxon>Coraliomargaritaceae</taxon>
        <taxon>Thalassobacterium</taxon>
    </lineage>
</organism>
<dbReference type="SUPFAM" id="SSF52096">
    <property type="entry name" value="ClpP/crotonase"/>
    <property type="match status" value="1"/>
</dbReference>
<protein>
    <recommendedName>
        <fullName evidence="8">NfeD-like C-terminal domain-containing protein</fullName>
    </recommendedName>
</protein>
<feature type="signal peptide" evidence="3">
    <location>
        <begin position="1"/>
        <end position="21"/>
    </location>
</feature>
<keyword evidence="7" id="KW-1185">Reference proteome</keyword>
<feature type="transmembrane region" description="Helical" evidence="2">
    <location>
        <begin position="330"/>
        <end position="347"/>
    </location>
</feature>
<proteinExistence type="predicted"/>
<sequence>MSLRPLTALFLFLTLGHFALAQKPVSNDEPTEPTEPTPAAASQASSDDPAVTPDPAVTSGPIDVYVIPITDAINKPNLYILRRGLKEAITNQVDMVLLDMDTPGGRVDYTIEMMEMLAKFDGITATYINPDAISAGSFIASATQEIYFAPQGKMGASAVIQGGGQDVPETARMKVESYLRANIRSITEDYPYRSDVVRAMLDADFELKIDDQVIKPAGELLTLTAKEAMREYGEPAQPLLASGIYDSVDALLDARFGVGQYVIKDFHLTYSEVLAKWMNTFAPALLGIGLLALFFEFKTPGFGVFGIAGIVLLGVFFMSQYIAGLAGNEVILFFALGVILVLVELFFFPGTLIFALSGLALIFGSLLWAMVDVWPGEPISVSPQLLAEPLVNLVFGLSIAVVGVFILSRFFPGSWMESKLVLATAAGGNSQNLRAQRESQFPPVGSLGVAVTDLFPSGRVEIEGRRYDARSALGSIDCGATVQVQKASAFGLIVTAPREGGCPHPPPEVAATPENTTLPSGSPSSQEAQS</sequence>
<feature type="transmembrane region" description="Helical" evidence="2">
    <location>
        <begin position="390"/>
        <end position="411"/>
    </location>
</feature>
<feature type="domain" description="NfeD1b N-terminal" evidence="5">
    <location>
        <begin position="64"/>
        <end position="230"/>
    </location>
</feature>
<evidence type="ECO:0000259" key="4">
    <source>
        <dbReference type="Pfam" id="PF24961"/>
    </source>
</evidence>